<gene>
    <name evidence="1" type="ORF">QNI16_17565</name>
</gene>
<evidence type="ECO:0000313" key="2">
    <source>
        <dbReference type="Proteomes" id="UP001241110"/>
    </source>
</evidence>
<dbReference type="Proteomes" id="UP001241110">
    <property type="component" value="Unassembled WGS sequence"/>
</dbReference>
<proteinExistence type="predicted"/>
<protein>
    <submittedName>
        <fullName evidence="1">Uncharacterized protein</fullName>
    </submittedName>
</protein>
<reference evidence="1" key="1">
    <citation type="submission" date="2023-05" db="EMBL/GenBank/DDBJ databases">
        <authorList>
            <person name="Zhang X."/>
        </authorList>
    </citation>
    <scope>NUCLEOTIDE SEQUENCE</scope>
    <source>
        <strain evidence="1">YF14B1</strain>
    </source>
</reference>
<evidence type="ECO:0000313" key="1">
    <source>
        <dbReference type="EMBL" id="MDJ1482318.1"/>
    </source>
</evidence>
<organism evidence="1 2">
    <name type="scientific">Xanthocytophaga flava</name>
    <dbReference type="NCBI Taxonomy" id="3048013"/>
    <lineage>
        <taxon>Bacteria</taxon>
        <taxon>Pseudomonadati</taxon>
        <taxon>Bacteroidota</taxon>
        <taxon>Cytophagia</taxon>
        <taxon>Cytophagales</taxon>
        <taxon>Rhodocytophagaceae</taxon>
        <taxon>Xanthocytophaga</taxon>
    </lineage>
</organism>
<dbReference type="AlphaFoldDB" id="A0AAE3QTC1"/>
<accession>A0AAE3QTC1</accession>
<comment type="caution">
    <text evidence="1">The sequence shown here is derived from an EMBL/GenBank/DDBJ whole genome shotgun (WGS) entry which is preliminary data.</text>
</comment>
<sequence>MRQNLLDIILLSSIKFMIKDREAYSLFCDYLRKSLACHKVASLPISLSQIRKLHQAKEQLEIIRELLDVTLQFNADLRAYAPFIIQLETLPANELERLLEIYDETDKPASGSVTE</sequence>
<dbReference type="EMBL" id="JASJOS010000007">
    <property type="protein sequence ID" value="MDJ1482318.1"/>
    <property type="molecule type" value="Genomic_DNA"/>
</dbReference>
<name>A0AAE3QTC1_9BACT</name>
<dbReference type="RefSeq" id="WP_313981273.1">
    <property type="nucleotide sequence ID" value="NZ_JASJOS010000007.1"/>
</dbReference>